<name>A0A939NJE0_SERMA</name>
<evidence type="ECO:0000256" key="2">
    <source>
        <dbReference type="ARBA" id="ARBA00023136"/>
    </source>
</evidence>
<dbReference type="EMBL" id="JAGETR010000009">
    <property type="protein sequence ID" value="MBO2006573.1"/>
    <property type="molecule type" value="Genomic_DNA"/>
</dbReference>
<dbReference type="InterPro" id="IPR037873">
    <property type="entry name" value="BamE-like"/>
</dbReference>
<evidence type="ECO:0000313" key="4">
    <source>
        <dbReference type="EMBL" id="MBO2006573.1"/>
    </source>
</evidence>
<protein>
    <submittedName>
        <fullName evidence="4">Osmotically-inducible lipoprotein OsmE</fullName>
    </submittedName>
</protein>
<dbReference type="NCBIfam" id="NF008423">
    <property type="entry name" value="PRK11251.1"/>
    <property type="match status" value="1"/>
</dbReference>
<sequence length="149" mass="16240">MLRPRWPLVRKSAPIDKGEFVESLSTSRLRGQQTHSKRTSYDEEVGLAVGTAAVFSILAGCTAYDRATSYVNEPVVSDVKVGMTKQQVRAIAGPPSTTATLVHAQGTCDTYAVAPRDGKVQTYFVSYNDTGHVMNKGYQTCSDYDSQPK</sequence>
<dbReference type="AlphaFoldDB" id="A0A939NJE0"/>
<accession>A0A939NJE0</accession>
<feature type="domain" description="Outer membrane protein assembly factor BamE" evidence="3">
    <location>
        <begin position="70"/>
        <end position="136"/>
    </location>
</feature>
<evidence type="ECO:0000256" key="1">
    <source>
        <dbReference type="ARBA" id="ARBA00022729"/>
    </source>
</evidence>
<organism evidence="4">
    <name type="scientific">Serratia marcescens</name>
    <dbReference type="NCBI Taxonomy" id="615"/>
    <lineage>
        <taxon>Bacteria</taxon>
        <taxon>Pseudomonadati</taxon>
        <taxon>Pseudomonadota</taxon>
        <taxon>Gammaproteobacteria</taxon>
        <taxon>Enterobacterales</taxon>
        <taxon>Yersiniaceae</taxon>
        <taxon>Serratia</taxon>
    </lineage>
</organism>
<proteinExistence type="predicted"/>
<dbReference type="Gene3D" id="3.30.1450.10">
    <property type="match status" value="1"/>
</dbReference>
<keyword evidence="4" id="KW-0449">Lipoprotein</keyword>
<dbReference type="InterPro" id="IPR007450">
    <property type="entry name" value="BamE_dom"/>
</dbReference>
<keyword evidence="2" id="KW-0472">Membrane</keyword>
<keyword evidence="1" id="KW-0732">Signal</keyword>
<gene>
    <name evidence="4" type="primary">osmE</name>
    <name evidence="4" type="ORF">J4732_01585</name>
</gene>
<reference evidence="4" key="1">
    <citation type="submission" date="2021-03" db="EMBL/GenBank/DDBJ databases">
        <title>Molecular epidemiology and mechanisms of colistin and carbapenem resistance in Enterobacteriaceae from clinical isolates, the environment and porcine samples in Pretoria, South Africa.</title>
        <authorList>
            <person name="Bogoshi D."/>
            <person name="Mbelle N.M."/>
            <person name="Naidoo V."/>
            <person name="Osei Sekyere J."/>
        </authorList>
    </citation>
    <scope>NUCLEOTIDE SEQUENCE</scope>
    <source>
        <strain evidence="4">C080</strain>
    </source>
</reference>
<comment type="caution">
    <text evidence="4">The sequence shown here is derived from an EMBL/GenBank/DDBJ whole genome shotgun (WGS) entry which is preliminary data.</text>
</comment>
<dbReference type="Pfam" id="PF04355">
    <property type="entry name" value="BamE"/>
    <property type="match status" value="1"/>
</dbReference>
<evidence type="ECO:0000259" key="3">
    <source>
        <dbReference type="Pfam" id="PF04355"/>
    </source>
</evidence>
<dbReference type="GO" id="GO:0019867">
    <property type="term" value="C:outer membrane"/>
    <property type="evidence" value="ECO:0007669"/>
    <property type="project" value="InterPro"/>
</dbReference>